<evidence type="ECO:0000313" key="8">
    <source>
        <dbReference type="Proteomes" id="UP001500124"/>
    </source>
</evidence>
<keyword evidence="4" id="KW-0560">Oxidoreductase</keyword>
<sequence>MKAITVVPGEAGRVRVEEVPEPPERDGALLVEGRLLGICGTDLDIVEHGYGWLPHGQDRLVIGHESLGAVLEAPPDSGFSPGDHVVGIVRRPDPEPCAPCSQGEWDFCRNGRYTERGIKERDGYGSQRWRVEPEFAVRVDPALGDCGVLLEPASVLAKAWEQTDRIVARSSWRPRTALVTGAGPIGLLAALMGVRRGLEVHVLDLEDRPPKSTLARDVGAVFHTGDVRAAGVAPDVVIECTGHGPLVFDATKAATPNSVVCLTGISGGSAPAPVSTDEANNRLVLGNTVVFGTVNAARRHYEQAARALAEADRAWLERLITRKVPMDSYAEALRKHPDDVKVVVDLRA</sequence>
<feature type="domain" description="Alcohol dehydrogenase-like N-terminal" evidence="5">
    <location>
        <begin position="26"/>
        <end position="128"/>
    </location>
</feature>
<dbReference type="InterPro" id="IPR013154">
    <property type="entry name" value="ADH-like_N"/>
</dbReference>
<evidence type="ECO:0000259" key="6">
    <source>
        <dbReference type="Pfam" id="PF16912"/>
    </source>
</evidence>
<dbReference type="SUPFAM" id="SSF51735">
    <property type="entry name" value="NAD(P)-binding Rossmann-fold domains"/>
    <property type="match status" value="1"/>
</dbReference>
<dbReference type="SUPFAM" id="SSF50129">
    <property type="entry name" value="GroES-like"/>
    <property type="match status" value="1"/>
</dbReference>
<keyword evidence="8" id="KW-1185">Reference proteome</keyword>
<name>A0ABP9K7I6_9ACTN</name>
<keyword evidence="2" id="KW-0479">Metal-binding</keyword>
<reference evidence="8" key="1">
    <citation type="journal article" date="2019" name="Int. J. Syst. Evol. Microbiol.">
        <title>The Global Catalogue of Microorganisms (GCM) 10K type strain sequencing project: providing services to taxonomists for standard genome sequencing and annotation.</title>
        <authorList>
            <consortium name="The Broad Institute Genomics Platform"/>
            <consortium name="The Broad Institute Genome Sequencing Center for Infectious Disease"/>
            <person name="Wu L."/>
            <person name="Ma J."/>
        </authorList>
    </citation>
    <scope>NUCLEOTIDE SEQUENCE [LARGE SCALE GENOMIC DNA]</scope>
    <source>
        <strain evidence="8">JCM 18410</strain>
    </source>
</reference>
<keyword evidence="3" id="KW-0862">Zinc</keyword>
<dbReference type="PANTHER" id="PTHR43189">
    <property type="entry name" value="ZINC-TYPE ALCOHOL DEHYDROGENASE-LIKE PROTEIN C1198.01-RELATED"/>
    <property type="match status" value="1"/>
</dbReference>
<gene>
    <name evidence="7" type="ORF">GCM10023336_22760</name>
</gene>
<dbReference type="InterPro" id="IPR036291">
    <property type="entry name" value="NAD(P)-bd_dom_sf"/>
</dbReference>
<evidence type="ECO:0000256" key="3">
    <source>
        <dbReference type="ARBA" id="ARBA00022833"/>
    </source>
</evidence>
<organism evidence="7 8">
    <name type="scientific">Streptomyces similanensis</name>
    <dbReference type="NCBI Taxonomy" id="1274988"/>
    <lineage>
        <taxon>Bacteria</taxon>
        <taxon>Bacillati</taxon>
        <taxon>Actinomycetota</taxon>
        <taxon>Actinomycetes</taxon>
        <taxon>Kitasatosporales</taxon>
        <taxon>Streptomycetaceae</taxon>
        <taxon>Streptomyces</taxon>
    </lineage>
</organism>
<dbReference type="Proteomes" id="UP001500124">
    <property type="component" value="Unassembled WGS sequence"/>
</dbReference>
<protein>
    <submittedName>
        <fullName evidence="7">Glucose 1-dehydrogenase</fullName>
    </submittedName>
</protein>
<feature type="domain" description="Glucose dehydrogenase C-terminal" evidence="6">
    <location>
        <begin position="145"/>
        <end position="346"/>
    </location>
</feature>
<evidence type="ECO:0000256" key="4">
    <source>
        <dbReference type="ARBA" id="ARBA00023002"/>
    </source>
</evidence>
<evidence type="ECO:0000256" key="1">
    <source>
        <dbReference type="ARBA" id="ARBA00001947"/>
    </source>
</evidence>
<dbReference type="InterPro" id="IPR011032">
    <property type="entry name" value="GroES-like_sf"/>
</dbReference>
<dbReference type="PANTHER" id="PTHR43189:SF2">
    <property type="entry name" value="GLUCOSE 1-DEHYDROGENASE"/>
    <property type="match status" value="1"/>
</dbReference>
<dbReference type="Gene3D" id="3.40.50.720">
    <property type="entry name" value="NAD(P)-binding Rossmann-like Domain"/>
    <property type="match status" value="1"/>
</dbReference>
<evidence type="ECO:0000256" key="2">
    <source>
        <dbReference type="ARBA" id="ARBA00022723"/>
    </source>
</evidence>
<evidence type="ECO:0000259" key="5">
    <source>
        <dbReference type="Pfam" id="PF08240"/>
    </source>
</evidence>
<dbReference type="RefSeq" id="WP_176146664.1">
    <property type="nucleotide sequence ID" value="NZ_BAABKC010000036.1"/>
</dbReference>
<comment type="caution">
    <text evidence="7">The sequence shown here is derived from an EMBL/GenBank/DDBJ whole genome shotgun (WGS) entry which is preliminary data.</text>
</comment>
<comment type="cofactor">
    <cofactor evidence="1">
        <name>Zn(2+)</name>
        <dbReference type="ChEBI" id="CHEBI:29105"/>
    </cofactor>
</comment>
<dbReference type="EMBL" id="BAABKC010000036">
    <property type="protein sequence ID" value="GAA5052953.1"/>
    <property type="molecule type" value="Genomic_DNA"/>
</dbReference>
<accession>A0ABP9K7I6</accession>
<dbReference type="Pfam" id="PF08240">
    <property type="entry name" value="ADH_N"/>
    <property type="match status" value="1"/>
</dbReference>
<dbReference type="Gene3D" id="3.90.180.10">
    <property type="entry name" value="Medium-chain alcohol dehydrogenases, catalytic domain"/>
    <property type="match status" value="1"/>
</dbReference>
<evidence type="ECO:0000313" key="7">
    <source>
        <dbReference type="EMBL" id="GAA5052953.1"/>
    </source>
</evidence>
<dbReference type="InterPro" id="IPR031640">
    <property type="entry name" value="Glu_dehyd_C"/>
</dbReference>
<dbReference type="Pfam" id="PF16912">
    <property type="entry name" value="Glu_dehyd_C"/>
    <property type="match status" value="1"/>
</dbReference>
<dbReference type="CDD" id="cd08230">
    <property type="entry name" value="glucose_DH"/>
    <property type="match status" value="1"/>
</dbReference>
<proteinExistence type="predicted"/>